<dbReference type="Proteomes" id="UP000199628">
    <property type="component" value="Unassembled WGS sequence"/>
</dbReference>
<dbReference type="PANTHER" id="PTHR48078:SF6">
    <property type="entry name" value="L-THREONINE DEHYDRATASE CATABOLIC TDCB"/>
    <property type="match status" value="1"/>
</dbReference>
<comment type="cofactor">
    <cofactor evidence="1">
        <name>pyridoxal 5'-phosphate</name>
        <dbReference type="ChEBI" id="CHEBI:597326"/>
    </cofactor>
</comment>
<dbReference type="GO" id="GO:0006567">
    <property type="term" value="P:L-threonine catabolic process"/>
    <property type="evidence" value="ECO:0007669"/>
    <property type="project" value="TreeGrafter"/>
</dbReference>
<dbReference type="InterPro" id="IPR001926">
    <property type="entry name" value="TrpB-like_PALP"/>
</dbReference>
<reference evidence="7" key="1">
    <citation type="submission" date="2016-10" db="EMBL/GenBank/DDBJ databases">
        <authorList>
            <person name="Varghese N."/>
            <person name="Submissions S."/>
        </authorList>
    </citation>
    <scope>NUCLEOTIDE SEQUENCE [LARGE SCALE GENOMIC DNA]</scope>
    <source>
        <strain evidence="7">CGMCC 1.9108</strain>
    </source>
</reference>
<comment type="similarity">
    <text evidence="2">Belongs to the serine/threonine dehydratase family.</text>
</comment>
<feature type="domain" description="Tryptophan synthase beta chain-like PALP" evidence="5">
    <location>
        <begin position="17"/>
        <end position="314"/>
    </location>
</feature>
<dbReference type="GO" id="GO:0003941">
    <property type="term" value="F:L-serine ammonia-lyase activity"/>
    <property type="evidence" value="ECO:0007669"/>
    <property type="project" value="TreeGrafter"/>
</dbReference>
<proteinExistence type="inferred from homology"/>
<dbReference type="Gene3D" id="3.40.50.1100">
    <property type="match status" value="2"/>
</dbReference>
<dbReference type="Pfam" id="PF00291">
    <property type="entry name" value="PALP"/>
    <property type="match status" value="1"/>
</dbReference>
<organism evidence="6 7">
    <name type="scientific">Ruegeria marina</name>
    <dbReference type="NCBI Taxonomy" id="639004"/>
    <lineage>
        <taxon>Bacteria</taxon>
        <taxon>Pseudomonadati</taxon>
        <taxon>Pseudomonadota</taxon>
        <taxon>Alphaproteobacteria</taxon>
        <taxon>Rhodobacterales</taxon>
        <taxon>Roseobacteraceae</taxon>
        <taxon>Ruegeria</taxon>
    </lineage>
</organism>
<accession>A0A1G6L182</accession>
<evidence type="ECO:0000313" key="6">
    <source>
        <dbReference type="EMBL" id="SDC36851.1"/>
    </source>
</evidence>
<keyword evidence="7" id="KW-1185">Reference proteome</keyword>
<name>A0A1G6L182_9RHOB</name>
<dbReference type="AlphaFoldDB" id="A0A1G6L182"/>
<dbReference type="InterPro" id="IPR050147">
    <property type="entry name" value="Ser/Thr_Dehydratase"/>
</dbReference>
<evidence type="ECO:0000313" key="7">
    <source>
        <dbReference type="Proteomes" id="UP000199628"/>
    </source>
</evidence>
<dbReference type="GO" id="GO:0006565">
    <property type="term" value="P:L-serine catabolic process"/>
    <property type="evidence" value="ECO:0007669"/>
    <property type="project" value="TreeGrafter"/>
</dbReference>
<dbReference type="EMBL" id="FMZV01000002">
    <property type="protein sequence ID" value="SDC36851.1"/>
    <property type="molecule type" value="Genomic_DNA"/>
</dbReference>
<sequence length="329" mass="33772">MSLPSAADLRAAYAVTSQATQRTPLLESEALAREIGAARVFVKAESLQWAGSFKIRGAYWRLTRLGAEERQRGVVAYSSGNFAQGLAAAGRAQGVPVTIVMPVDAPEPKRIATEGYGARVVLSHHGERPREEAASALARDIAETQGLVLLHPFDDPDIVAGQAGAGLEALDQLSRLDAAPDIVVCPVGGGGLLGGVSLAFHHAAPAVRIFGVEPRGYDAMGASLADGEIQRVASGLPTICDALQATQPGAAPFAAARAAGVAGVSVGDTEVRAAMRFAFERLKLVLEPSGAVALAAALSGAVPVRDRTVVLFATGGNVSFDAFAAYLAG</sequence>
<protein>
    <submittedName>
        <fullName evidence="6">L-threonine ammonia-lyase</fullName>
    </submittedName>
</protein>
<evidence type="ECO:0000256" key="3">
    <source>
        <dbReference type="ARBA" id="ARBA00022898"/>
    </source>
</evidence>
<evidence type="ECO:0000256" key="4">
    <source>
        <dbReference type="ARBA" id="ARBA00023239"/>
    </source>
</evidence>
<dbReference type="STRING" id="639004.SAMN04488239_102109"/>
<dbReference type="PANTHER" id="PTHR48078">
    <property type="entry name" value="THREONINE DEHYDRATASE, MITOCHONDRIAL-RELATED"/>
    <property type="match status" value="1"/>
</dbReference>
<dbReference type="CDD" id="cd01562">
    <property type="entry name" value="Thr-dehyd"/>
    <property type="match status" value="1"/>
</dbReference>
<evidence type="ECO:0000256" key="2">
    <source>
        <dbReference type="ARBA" id="ARBA00010869"/>
    </source>
</evidence>
<dbReference type="FunFam" id="3.40.50.1100:FF:000005">
    <property type="entry name" value="Threonine dehydratase catabolic"/>
    <property type="match status" value="1"/>
</dbReference>
<evidence type="ECO:0000259" key="5">
    <source>
        <dbReference type="Pfam" id="PF00291"/>
    </source>
</evidence>
<dbReference type="OrthoDB" id="9811476at2"/>
<dbReference type="SUPFAM" id="SSF53686">
    <property type="entry name" value="Tryptophan synthase beta subunit-like PLP-dependent enzymes"/>
    <property type="match status" value="1"/>
</dbReference>
<dbReference type="RefSeq" id="WP_093027558.1">
    <property type="nucleotide sequence ID" value="NZ_FMZV01000002.1"/>
</dbReference>
<keyword evidence="3" id="KW-0663">Pyridoxal phosphate</keyword>
<keyword evidence="4 6" id="KW-0456">Lyase</keyword>
<evidence type="ECO:0000256" key="1">
    <source>
        <dbReference type="ARBA" id="ARBA00001933"/>
    </source>
</evidence>
<dbReference type="GO" id="GO:0004794">
    <property type="term" value="F:threonine deaminase activity"/>
    <property type="evidence" value="ECO:0007669"/>
    <property type="project" value="TreeGrafter"/>
</dbReference>
<dbReference type="GO" id="GO:0009097">
    <property type="term" value="P:isoleucine biosynthetic process"/>
    <property type="evidence" value="ECO:0007669"/>
    <property type="project" value="TreeGrafter"/>
</dbReference>
<dbReference type="InterPro" id="IPR036052">
    <property type="entry name" value="TrpB-like_PALP_sf"/>
</dbReference>
<gene>
    <name evidence="6" type="ORF">SAMN04488239_102109</name>
</gene>